<keyword evidence="1" id="KW-0472">Membrane</keyword>
<keyword evidence="4" id="KW-1185">Reference proteome</keyword>
<dbReference type="Pfam" id="PF03476">
    <property type="entry name" value="MOSC_N"/>
    <property type="match status" value="1"/>
</dbReference>
<dbReference type="InterPro" id="IPR005303">
    <property type="entry name" value="MOCOS_middle"/>
</dbReference>
<dbReference type="GO" id="GO:0030151">
    <property type="term" value="F:molybdenum ion binding"/>
    <property type="evidence" value="ECO:0007669"/>
    <property type="project" value="InterPro"/>
</dbReference>
<keyword evidence="1" id="KW-0812">Transmembrane</keyword>
<protein>
    <recommendedName>
        <fullName evidence="2">MOSC domain-containing protein</fullName>
    </recommendedName>
</protein>
<evidence type="ECO:0000256" key="1">
    <source>
        <dbReference type="SAM" id="Phobius"/>
    </source>
</evidence>
<name>A0A9Q9DQW7_CURCL</name>
<dbReference type="Pfam" id="PF03473">
    <property type="entry name" value="MOSC"/>
    <property type="match status" value="1"/>
</dbReference>
<gene>
    <name evidence="3" type="ORF">yc1106_02403</name>
</gene>
<dbReference type="Proteomes" id="UP001056012">
    <property type="component" value="Chromosome 2"/>
</dbReference>
<sequence>MAMNRTETIVFQKLSPPAWLLLSALCVVPALFLVCYHFLGLFNLKPAGQGNGLPEMEISEIYVYPIKSLRAVKLSSAIATAHGFAHDRTFMLLEKTPSTKPGYKVMSVSTHPHMTQFEQEVSLDPSSATENNRKITVRYLACGNASKQSSIDIPLVPSIDALSTLEVTMHNSPTTAYLMPKSYNDWFSTCFGFPVELIYLGSHRRSPRFNDLPSSPPPSLLKSLFFPKSSSPHTSQTLTFTDCAPYLFCTTASLSATSARLTPSTTPLSITKFRPNIVISGAPFPWQEDFWARLSIHSSRTGRDVGVALPHNCVRCSSINLDYETGKPGTGPEGQVLKKLQGDRRVDRGARWSPVFGRLAGPWVDERRDWYAKETSVKL</sequence>
<dbReference type="GO" id="GO:0003824">
    <property type="term" value="F:catalytic activity"/>
    <property type="evidence" value="ECO:0007669"/>
    <property type="project" value="InterPro"/>
</dbReference>
<keyword evidence="1" id="KW-1133">Transmembrane helix</keyword>
<dbReference type="GO" id="GO:0030170">
    <property type="term" value="F:pyridoxal phosphate binding"/>
    <property type="evidence" value="ECO:0007669"/>
    <property type="project" value="InterPro"/>
</dbReference>
<reference evidence="3" key="1">
    <citation type="submission" date="2021-12" db="EMBL/GenBank/DDBJ databases">
        <title>Curvularia clavata genome.</title>
        <authorList>
            <person name="Cao Y."/>
        </authorList>
    </citation>
    <scope>NUCLEOTIDE SEQUENCE</scope>
    <source>
        <strain evidence="3">Yc1106</strain>
    </source>
</reference>
<evidence type="ECO:0000313" key="4">
    <source>
        <dbReference type="Proteomes" id="UP001056012"/>
    </source>
</evidence>
<organism evidence="3 4">
    <name type="scientific">Curvularia clavata</name>
    <dbReference type="NCBI Taxonomy" id="95742"/>
    <lineage>
        <taxon>Eukaryota</taxon>
        <taxon>Fungi</taxon>
        <taxon>Dikarya</taxon>
        <taxon>Ascomycota</taxon>
        <taxon>Pezizomycotina</taxon>
        <taxon>Dothideomycetes</taxon>
        <taxon>Pleosporomycetidae</taxon>
        <taxon>Pleosporales</taxon>
        <taxon>Pleosporineae</taxon>
        <taxon>Pleosporaceae</taxon>
        <taxon>Curvularia</taxon>
    </lineage>
</organism>
<evidence type="ECO:0000259" key="2">
    <source>
        <dbReference type="PROSITE" id="PS51340"/>
    </source>
</evidence>
<accession>A0A9Q9DQW7</accession>
<dbReference type="OrthoDB" id="17255at2759"/>
<feature type="transmembrane region" description="Helical" evidence="1">
    <location>
        <begin position="20"/>
        <end position="39"/>
    </location>
</feature>
<dbReference type="AlphaFoldDB" id="A0A9Q9DQW7"/>
<evidence type="ECO:0000313" key="3">
    <source>
        <dbReference type="EMBL" id="USP75129.1"/>
    </source>
</evidence>
<dbReference type="PANTHER" id="PTHR14237:SF34">
    <property type="entry name" value="MOSC DOMAIN PROTEIN (AFU_ORTHOLOGUE AFUA_2G07820)"/>
    <property type="match status" value="1"/>
</dbReference>
<feature type="domain" description="MOSC" evidence="2">
    <location>
        <begin position="222"/>
        <end position="379"/>
    </location>
</feature>
<dbReference type="PROSITE" id="PS51340">
    <property type="entry name" value="MOSC"/>
    <property type="match status" value="1"/>
</dbReference>
<dbReference type="PANTHER" id="PTHR14237">
    <property type="entry name" value="MOLYBDOPTERIN COFACTOR SULFURASE MOSC"/>
    <property type="match status" value="1"/>
</dbReference>
<dbReference type="SUPFAM" id="SSF141673">
    <property type="entry name" value="MOSC N-terminal domain-like"/>
    <property type="match status" value="1"/>
</dbReference>
<dbReference type="VEuPathDB" id="FungiDB:yc1106_02403"/>
<dbReference type="InterPro" id="IPR005302">
    <property type="entry name" value="MoCF_Sase_C"/>
</dbReference>
<proteinExistence type="predicted"/>
<dbReference type="EMBL" id="CP089275">
    <property type="protein sequence ID" value="USP75129.1"/>
    <property type="molecule type" value="Genomic_DNA"/>
</dbReference>